<dbReference type="Gene3D" id="3.10.580.10">
    <property type="entry name" value="CBS-domain"/>
    <property type="match status" value="1"/>
</dbReference>
<reference evidence="3 4" key="1">
    <citation type="submission" date="2019-04" db="EMBL/GenBank/DDBJ databases">
        <title>Streptomyces oryziradicis sp. nov., a novel actinomycete isolated from rhizosphere soil of rice (Oryza sativa L.).</title>
        <authorList>
            <person name="Li C."/>
        </authorList>
    </citation>
    <scope>NUCLEOTIDE SEQUENCE [LARGE SCALE GENOMIC DNA]</scope>
    <source>
        <strain evidence="3 4">NEAU-C40</strain>
    </source>
</reference>
<dbReference type="InterPro" id="IPR000644">
    <property type="entry name" value="CBS_dom"/>
</dbReference>
<proteinExistence type="predicted"/>
<dbReference type="Proteomes" id="UP000305778">
    <property type="component" value="Unassembled WGS sequence"/>
</dbReference>
<dbReference type="Pfam" id="PF00571">
    <property type="entry name" value="CBS"/>
    <property type="match status" value="1"/>
</dbReference>
<evidence type="ECO:0000256" key="1">
    <source>
        <dbReference type="PROSITE-ProRule" id="PRU00703"/>
    </source>
</evidence>
<protein>
    <submittedName>
        <fullName evidence="3">CBS domain-containing protein</fullName>
    </submittedName>
</protein>
<dbReference type="OrthoDB" id="291940at2"/>
<name>A0A4U0STX7_9ACTN</name>
<dbReference type="AlphaFoldDB" id="A0A4U0STX7"/>
<evidence type="ECO:0000313" key="4">
    <source>
        <dbReference type="Proteomes" id="UP000305778"/>
    </source>
</evidence>
<accession>A0A4U0STX7</accession>
<keyword evidence="4" id="KW-1185">Reference proteome</keyword>
<keyword evidence="1" id="KW-0129">CBS domain</keyword>
<sequence length="309" mass="34034">MPRIQLDLARVDLTTVPPFAAGSIDDEVRVVPTGEPNAEPEPEEPMAAVGDEEPAAEEDAVGLLPRIAMRVGDLPCAREGVVSVTPRDSLTRATTIMTGRGYSQLPVLDGAATVHGVVTWSSIAHMHSTGREPCLANATTNEYQLVEATTHLLPTLPLIRRHEFVLVRGLDGTVNGIVTAADLADQFAVVAKPFFTLGEIERRLRRCLGRAFDENDVRVATGRKQAVDHMMFGGYVRLLRREDLWPKLGWPGVDRELFVEQLDRVRLVRNDVMHFDPKPLTADQLALLDGFVGMMRQYDPDYGHSAAQP</sequence>
<dbReference type="EMBL" id="SUMC01000006">
    <property type="protein sequence ID" value="TKA11951.1"/>
    <property type="molecule type" value="Genomic_DNA"/>
</dbReference>
<evidence type="ECO:0000313" key="3">
    <source>
        <dbReference type="EMBL" id="TKA11951.1"/>
    </source>
</evidence>
<comment type="caution">
    <text evidence="3">The sequence shown here is derived from an EMBL/GenBank/DDBJ whole genome shotgun (WGS) entry which is preliminary data.</text>
</comment>
<dbReference type="RefSeq" id="WP_136722947.1">
    <property type="nucleotide sequence ID" value="NZ_SUMC01000006.1"/>
</dbReference>
<feature type="domain" description="CBS" evidence="2">
    <location>
        <begin position="77"/>
        <end position="133"/>
    </location>
</feature>
<organism evidence="3 4">
    <name type="scientific">Actinacidiphila oryziradicis</name>
    <dbReference type="NCBI Taxonomy" id="2571141"/>
    <lineage>
        <taxon>Bacteria</taxon>
        <taxon>Bacillati</taxon>
        <taxon>Actinomycetota</taxon>
        <taxon>Actinomycetes</taxon>
        <taxon>Kitasatosporales</taxon>
        <taxon>Streptomycetaceae</taxon>
        <taxon>Actinacidiphila</taxon>
    </lineage>
</organism>
<dbReference type="PROSITE" id="PS51371">
    <property type="entry name" value="CBS"/>
    <property type="match status" value="1"/>
</dbReference>
<dbReference type="SUPFAM" id="SSF54631">
    <property type="entry name" value="CBS-domain pair"/>
    <property type="match status" value="1"/>
</dbReference>
<gene>
    <name evidence="3" type="ORF">FCI23_09040</name>
</gene>
<dbReference type="InterPro" id="IPR046342">
    <property type="entry name" value="CBS_dom_sf"/>
</dbReference>
<evidence type="ECO:0000259" key="2">
    <source>
        <dbReference type="PROSITE" id="PS51371"/>
    </source>
</evidence>